<gene>
    <name evidence="13" type="primary">nef</name>
</gene>
<dbReference type="InterPro" id="IPR027481">
    <property type="entry name" value="HIV-1_Nef_core_sf"/>
</dbReference>
<dbReference type="SUPFAM" id="SSF55671">
    <property type="entry name" value="Regulatory factor Nef"/>
    <property type="match status" value="1"/>
</dbReference>
<evidence type="ECO:0000256" key="2">
    <source>
        <dbReference type="ARBA" id="ARBA00013526"/>
    </source>
</evidence>
<organismHost>
    <name type="scientific">Pan troglodytes</name>
    <name type="common">Chimpanzee</name>
    <dbReference type="NCBI Taxonomy" id="9598"/>
</organismHost>
<evidence type="ECO:0000256" key="10">
    <source>
        <dbReference type="ARBA" id="ARBA00023288"/>
    </source>
</evidence>
<feature type="compositionally biased region" description="Basic and acidic residues" evidence="12">
    <location>
        <begin position="59"/>
        <end position="68"/>
    </location>
</feature>
<evidence type="ECO:0000256" key="11">
    <source>
        <dbReference type="RuleBase" id="RU000344"/>
    </source>
</evidence>
<sequence>MGSTSSKSQQLRSEGKYAIGWRLFGKQYTPLPDELSRPLQPCRGGFDKAWRSTLTEPIDPHGPDRDWGHSGGQKFSPGDIVQDEGDTGLVGFPVCPQTPLRTLTYKLAIDLSHFIKNKGGLQGMNYCEKRDEILHLYLQNEHGIIDRINYTSGPGTRYPLIFGWLWELVPNEIEGCLEYEEHTLLLHPASGQGSSSMGEPHVELQPPPGYTPGWEMARLQLERQTGKPQELQSALSKNIS</sequence>
<evidence type="ECO:0000256" key="3">
    <source>
        <dbReference type="ARBA" id="ARBA00022511"/>
    </source>
</evidence>
<proteinExistence type="inferred from homology"/>
<feature type="region of interest" description="Disordered" evidence="12">
    <location>
        <begin position="190"/>
        <end position="213"/>
    </location>
</feature>
<organismHost>
    <name type="scientific">Cercopithecidae</name>
    <name type="common">Old World monkeys</name>
    <dbReference type="NCBI Taxonomy" id="9527"/>
</organismHost>
<keyword evidence="4" id="KW-0945">Host-virus interaction</keyword>
<evidence type="ECO:0000256" key="5">
    <source>
        <dbReference type="ARBA" id="ARBA00022707"/>
    </source>
</evidence>
<keyword evidence="3" id="KW-1032">Host cell membrane</keyword>
<evidence type="ECO:0000256" key="8">
    <source>
        <dbReference type="ARBA" id="ARBA00023136"/>
    </source>
</evidence>
<organism evidence="13">
    <name type="scientific">Simian immunodeficiency virus</name>
    <name type="common">SIV</name>
    <dbReference type="NCBI Taxonomy" id="11723"/>
    <lineage>
        <taxon>Viruses</taxon>
        <taxon>Riboviria</taxon>
        <taxon>Pararnavirae</taxon>
        <taxon>Artverviricota</taxon>
        <taxon>Revtraviricetes</taxon>
        <taxon>Ortervirales</taxon>
        <taxon>Retroviridae</taxon>
        <taxon>Orthoretrovirinae</taxon>
        <taxon>Lentivirus</taxon>
        <taxon>Lentivirus simimdef</taxon>
    </lineage>
</organism>
<evidence type="ECO:0000256" key="9">
    <source>
        <dbReference type="ARBA" id="ARBA00023280"/>
    </source>
</evidence>
<reference evidence="13" key="1">
    <citation type="journal article" date="1993" name="J. Virol.">
        <title>A distinct African lentivirus from Sykes' monkeys.</title>
        <authorList>
            <person name="Hirsch V.M."/>
            <person name="Dapolito G.A."/>
            <person name="Goldstein S."/>
            <person name="McClure H."/>
            <person name="Emau P."/>
            <person name="Fultz P.N."/>
            <person name="Isahakia M."/>
            <person name="Lenroot R."/>
            <person name="Myers G."/>
            <person name="Johnson P.R."/>
        </authorList>
    </citation>
    <scope>NUCLEOTIDE SEQUENCE [LARGE SCALE GENOMIC DNA]</scope>
    <source>
        <strain evidence="13">Syk173/1.2</strain>
    </source>
</reference>
<dbReference type="InterPro" id="IPR001558">
    <property type="entry name" value="HIV_Nef"/>
</dbReference>
<dbReference type="Proteomes" id="UP000260290">
    <property type="component" value="Segment"/>
</dbReference>
<evidence type="ECO:0000313" key="13">
    <source>
        <dbReference type="EMBL" id="AAA74713.1"/>
    </source>
</evidence>
<dbReference type="GO" id="GO:0005525">
    <property type="term" value="F:GTP binding"/>
    <property type="evidence" value="ECO:0007669"/>
    <property type="project" value="InterPro"/>
</dbReference>
<accession>Q03260</accession>
<evidence type="ECO:0000256" key="1">
    <source>
        <dbReference type="ARBA" id="ARBA00006933"/>
    </source>
</evidence>
<name>Q03260_SIV</name>
<evidence type="ECO:0000256" key="12">
    <source>
        <dbReference type="SAM" id="MobiDB-lite"/>
    </source>
</evidence>
<keyword evidence="6" id="KW-1043">Host membrane</keyword>
<evidence type="ECO:0000256" key="4">
    <source>
        <dbReference type="ARBA" id="ARBA00022581"/>
    </source>
</evidence>
<evidence type="ECO:0000256" key="6">
    <source>
        <dbReference type="ARBA" id="ARBA00022870"/>
    </source>
</evidence>
<feature type="region of interest" description="Disordered" evidence="12">
    <location>
        <begin position="59"/>
        <end position="80"/>
    </location>
</feature>
<dbReference type="EMBL" id="L06042">
    <property type="protein sequence ID" value="AAA74713.1"/>
    <property type="molecule type" value="Genomic_RNA"/>
</dbReference>
<dbReference type="Pfam" id="PF00469">
    <property type="entry name" value="F-protein"/>
    <property type="match status" value="1"/>
</dbReference>
<evidence type="ECO:0000256" key="7">
    <source>
        <dbReference type="ARBA" id="ARBA00023026"/>
    </source>
</evidence>
<keyword evidence="8" id="KW-0472">Membrane</keyword>
<keyword evidence="10 11" id="KW-0449">Lipoprotein</keyword>
<keyword evidence="5 11" id="KW-0519">Myristate</keyword>
<keyword evidence="7 11" id="KW-0843">Virulence</keyword>
<comment type="similarity">
    <text evidence="1 11">Belongs to the lentivirus primate group Nef protein family.</text>
</comment>
<dbReference type="Gene3D" id="3.30.62.10">
    <property type="entry name" value="Nef Regulatory Factor"/>
    <property type="match status" value="1"/>
</dbReference>
<protein>
    <recommendedName>
        <fullName evidence="2 11">Protein Nef</fullName>
    </recommendedName>
</protein>
<keyword evidence="9 11" id="KW-0899">Viral immunoevasion</keyword>